<dbReference type="InterPro" id="IPR011453">
    <property type="entry name" value="DUF1559"/>
</dbReference>
<reference evidence="3 4" key="1">
    <citation type="submission" date="2018-02" db="EMBL/GenBank/DDBJ databases">
        <title>Comparative genomes isolates from brazilian mangrove.</title>
        <authorList>
            <person name="Araujo J.E."/>
            <person name="Taketani R.G."/>
            <person name="Silva M.C.P."/>
            <person name="Loureco M.V."/>
            <person name="Andreote F.D."/>
        </authorList>
    </citation>
    <scope>NUCLEOTIDE SEQUENCE [LARGE SCALE GENOMIC DNA]</scope>
    <source>
        <strain evidence="3 4">Hex-1 MGV</strain>
    </source>
</reference>
<comment type="caution">
    <text evidence="3">The sequence shown here is derived from an EMBL/GenBank/DDBJ whole genome shotgun (WGS) entry which is preliminary data.</text>
</comment>
<evidence type="ECO:0000313" key="4">
    <source>
        <dbReference type="Proteomes" id="UP000238322"/>
    </source>
</evidence>
<dbReference type="PANTHER" id="PTHR30093">
    <property type="entry name" value="GENERAL SECRETION PATHWAY PROTEIN G"/>
    <property type="match status" value="1"/>
</dbReference>
<proteinExistence type="predicted"/>
<dbReference type="RefSeq" id="WP_105331210.1">
    <property type="nucleotide sequence ID" value="NZ_PUHY01000012.1"/>
</dbReference>
<dbReference type="Pfam" id="PF07963">
    <property type="entry name" value="N_methyl"/>
    <property type="match status" value="1"/>
</dbReference>
<evidence type="ECO:0000256" key="1">
    <source>
        <dbReference type="SAM" id="Phobius"/>
    </source>
</evidence>
<keyword evidence="1" id="KW-0472">Membrane</keyword>
<protein>
    <submittedName>
        <fullName evidence="3">Prepilin-type cleavage/methylation domain-containing protein</fullName>
    </submittedName>
</protein>
<organism evidence="3 4">
    <name type="scientific">Blastopirellula marina</name>
    <dbReference type="NCBI Taxonomy" id="124"/>
    <lineage>
        <taxon>Bacteria</taxon>
        <taxon>Pseudomonadati</taxon>
        <taxon>Planctomycetota</taxon>
        <taxon>Planctomycetia</taxon>
        <taxon>Pirellulales</taxon>
        <taxon>Pirellulaceae</taxon>
        <taxon>Blastopirellula</taxon>
    </lineage>
</organism>
<feature type="transmembrane region" description="Helical" evidence="1">
    <location>
        <begin position="20"/>
        <end position="40"/>
    </location>
</feature>
<keyword evidence="1" id="KW-0812">Transmembrane</keyword>
<keyword evidence="1" id="KW-1133">Transmembrane helix</keyword>
<dbReference type="OrthoDB" id="255848at2"/>
<dbReference type="Pfam" id="PF07596">
    <property type="entry name" value="SBP_bac_10"/>
    <property type="match status" value="1"/>
</dbReference>
<feature type="domain" description="DUF1559" evidence="2">
    <location>
        <begin position="41"/>
        <end position="285"/>
    </location>
</feature>
<evidence type="ECO:0000313" key="3">
    <source>
        <dbReference type="EMBL" id="PQO32198.1"/>
    </source>
</evidence>
<dbReference type="Proteomes" id="UP000238322">
    <property type="component" value="Unassembled WGS sequence"/>
</dbReference>
<dbReference type="AlphaFoldDB" id="A0A2S8FJ53"/>
<accession>A0A2S8FJ53</accession>
<dbReference type="PANTHER" id="PTHR30093:SF2">
    <property type="entry name" value="TYPE II SECRETION SYSTEM PROTEIN H"/>
    <property type="match status" value="1"/>
</dbReference>
<name>A0A2S8FJ53_9BACT</name>
<dbReference type="NCBIfam" id="TIGR02532">
    <property type="entry name" value="IV_pilin_GFxxxE"/>
    <property type="match status" value="1"/>
</dbReference>
<dbReference type="InterPro" id="IPR012902">
    <property type="entry name" value="N_methyl_site"/>
</dbReference>
<dbReference type="SUPFAM" id="SSF54523">
    <property type="entry name" value="Pili subunits"/>
    <property type="match status" value="1"/>
</dbReference>
<evidence type="ECO:0000259" key="2">
    <source>
        <dbReference type="Pfam" id="PF07596"/>
    </source>
</evidence>
<dbReference type="EMBL" id="PUHY01000012">
    <property type="protein sequence ID" value="PQO32198.1"/>
    <property type="molecule type" value="Genomic_DNA"/>
</dbReference>
<dbReference type="Gene3D" id="3.30.700.10">
    <property type="entry name" value="Glycoprotein, Type 4 Pilin"/>
    <property type="match status" value="1"/>
</dbReference>
<dbReference type="InterPro" id="IPR045584">
    <property type="entry name" value="Pilin-like"/>
</dbReference>
<gene>
    <name evidence="3" type="ORF">C5Y83_18360</name>
</gene>
<sequence length="303" mass="33343">MFALRWTRSSKPPRSGFTLVELLVVIAIIGVLIALLLPAVQQAREAARRMQCTNNLKQTTLAMHNYHDTWGQFPYPGMIANKLGWSVSILAQLEQSAIADNIDYTAGDHRVAGRLMYGPTKIDAYLCPSAPSSEEFSPRSDEEYGGKKSYAIHYFGILGPWGVNPQSNTNYECQNTSTAFGGDCTEGILWQHTSDMSDILDGLSNTYMFGENSWKDMPYRRAWLRAKYSDSRGQLYLISKNIQHPVNSGNATKWNSVAFGSEHPGGASFSRADGSVTFVPETINFSVYQAGASKAGGEALLSN</sequence>
<dbReference type="PROSITE" id="PS00409">
    <property type="entry name" value="PROKAR_NTER_METHYL"/>
    <property type="match status" value="1"/>
</dbReference>